<dbReference type="PROSITE" id="PS50975">
    <property type="entry name" value="ATP_GRASP"/>
    <property type="match status" value="1"/>
</dbReference>
<evidence type="ECO:0000256" key="1">
    <source>
        <dbReference type="PROSITE-ProRule" id="PRU00409"/>
    </source>
</evidence>
<organism evidence="3 4">
    <name type="scientific">Candidatus Reconcilbacillus cellulovorans</name>
    <dbReference type="NCBI Taxonomy" id="1906605"/>
    <lineage>
        <taxon>Bacteria</taxon>
        <taxon>Bacillati</taxon>
        <taxon>Bacillota</taxon>
        <taxon>Bacilli</taxon>
        <taxon>Bacillales</taxon>
        <taxon>Paenibacillaceae</taxon>
        <taxon>Candidatus Reconcilbacillus</taxon>
    </lineage>
</organism>
<name>A0A2A6DYU8_9BACL</name>
<dbReference type="GO" id="GO:0005737">
    <property type="term" value="C:cytoplasm"/>
    <property type="evidence" value="ECO:0007669"/>
    <property type="project" value="TreeGrafter"/>
</dbReference>
<keyword evidence="1" id="KW-0067">ATP-binding</keyword>
<dbReference type="Gene3D" id="3.30.470.20">
    <property type="entry name" value="ATP-grasp fold, B domain"/>
    <property type="match status" value="1"/>
</dbReference>
<dbReference type="AlphaFoldDB" id="A0A2A6DYU8"/>
<evidence type="ECO:0000313" key="4">
    <source>
        <dbReference type="Proteomes" id="UP000243688"/>
    </source>
</evidence>
<gene>
    <name evidence="3" type="ORF">BLM47_09820</name>
</gene>
<evidence type="ECO:0000259" key="2">
    <source>
        <dbReference type="PROSITE" id="PS50975"/>
    </source>
</evidence>
<feature type="domain" description="ATP-grasp" evidence="2">
    <location>
        <begin position="135"/>
        <end position="308"/>
    </location>
</feature>
<dbReference type="GO" id="GO:0046872">
    <property type="term" value="F:metal ion binding"/>
    <property type="evidence" value="ECO:0007669"/>
    <property type="project" value="InterPro"/>
</dbReference>
<reference evidence="3 4" key="1">
    <citation type="submission" date="2016-12" db="EMBL/GenBank/DDBJ databases">
        <title>Candidatus Reconcilibacillus cellulovorans genome.</title>
        <authorList>
            <person name="Kolinko S."/>
            <person name="Wu Y.-W."/>
            <person name="Tachea F."/>
            <person name="Denzel E."/>
            <person name="Hiras J."/>
            <person name="Baecker N."/>
            <person name="Chan L.J."/>
            <person name="Eichorst S.A."/>
            <person name="Frey D."/>
            <person name="Adams P.D."/>
            <person name="Pray T."/>
            <person name="Tanjore D."/>
            <person name="Petzold C.J."/>
            <person name="Gladden J.M."/>
            <person name="Simmons B.A."/>
            <person name="Singer S.W."/>
        </authorList>
    </citation>
    <scope>NUCLEOTIDE SEQUENCE [LARGE SCALE GENOMIC DNA]</scope>
    <source>
        <strain evidence="3">JTherm</strain>
    </source>
</reference>
<protein>
    <recommendedName>
        <fullName evidence="2">ATP-grasp domain-containing protein</fullName>
    </recommendedName>
</protein>
<dbReference type="Proteomes" id="UP000243688">
    <property type="component" value="Unassembled WGS sequence"/>
</dbReference>
<proteinExistence type="predicted"/>
<dbReference type="EMBL" id="MOXJ01000023">
    <property type="protein sequence ID" value="PDO09934.1"/>
    <property type="molecule type" value="Genomic_DNA"/>
</dbReference>
<dbReference type="PANTHER" id="PTHR21621:SF0">
    <property type="entry name" value="BETA-CITRYLGLUTAMATE SYNTHASE B-RELATED"/>
    <property type="match status" value="1"/>
</dbReference>
<dbReference type="GO" id="GO:0016879">
    <property type="term" value="F:ligase activity, forming carbon-nitrogen bonds"/>
    <property type="evidence" value="ECO:0007669"/>
    <property type="project" value="TreeGrafter"/>
</dbReference>
<dbReference type="PANTHER" id="PTHR21621">
    <property type="entry name" value="RIBOSOMAL PROTEIN S6 MODIFICATION PROTEIN"/>
    <property type="match status" value="1"/>
</dbReference>
<evidence type="ECO:0000313" key="3">
    <source>
        <dbReference type="EMBL" id="PDO09934.1"/>
    </source>
</evidence>
<sequence length="325" mass="35598">MKTPVVGIIGAANERHCLYVAAEIERNGARPLILDNSPDLPFPLTMAGEGIFYYKEENLNAVGAFYLRALFLPVPAFPTGPIERQLFEEGYRAYARERERYAVWLSWMREEASAGKPFVNAPDAGLWHFVKPYQLNVLRRAGLPVPATLVTGSSEALSEFRRKYRRVVYKPVAGGAHCRLLTEADLAPERLERLSAAPVLFQEYVPGADLRVFVLDGRVIAAFRVEGENGVDYRTGRPNVEPYVADGPIADIAVRACRTLGLVFAGVDLKLAPDGRIALLECNPSPMFEGFDRAAPVTVCSQLAAYLIEKARSGAARASAGGTGR</sequence>
<dbReference type="SUPFAM" id="SSF56059">
    <property type="entry name" value="Glutathione synthetase ATP-binding domain-like"/>
    <property type="match status" value="1"/>
</dbReference>
<dbReference type="InterPro" id="IPR013651">
    <property type="entry name" value="ATP-grasp_RimK-type"/>
</dbReference>
<comment type="caution">
    <text evidence="3">The sequence shown here is derived from an EMBL/GenBank/DDBJ whole genome shotgun (WGS) entry which is preliminary data.</text>
</comment>
<dbReference type="Pfam" id="PF08443">
    <property type="entry name" value="RimK"/>
    <property type="match status" value="1"/>
</dbReference>
<dbReference type="GO" id="GO:0005524">
    <property type="term" value="F:ATP binding"/>
    <property type="evidence" value="ECO:0007669"/>
    <property type="project" value="UniProtKB-UniRule"/>
</dbReference>
<dbReference type="InterPro" id="IPR011761">
    <property type="entry name" value="ATP-grasp"/>
</dbReference>
<accession>A0A2A6DYU8</accession>
<keyword evidence="1" id="KW-0547">Nucleotide-binding</keyword>